<keyword evidence="2" id="KW-1133">Transmembrane helix</keyword>
<feature type="region of interest" description="Disordered" evidence="1">
    <location>
        <begin position="187"/>
        <end position="308"/>
    </location>
</feature>
<dbReference type="EMBL" id="SPNW01000058">
    <property type="protein sequence ID" value="TIA87343.1"/>
    <property type="molecule type" value="Genomic_DNA"/>
</dbReference>
<feature type="compositionally biased region" description="Pro residues" evidence="1">
    <location>
        <begin position="892"/>
        <end position="909"/>
    </location>
</feature>
<name>A0A4V4LSX9_9BASI</name>
<evidence type="ECO:0000256" key="2">
    <source>
        <dbReference type="SAM" id="Phobius"/>
    </source>
</evidence>
<comment type="caution">
    <text evidence="4">The sequence shown here is derived from an EMBL/GenBank/DDBJ whole genome shotgun (WGS) entry which is preliminary data.</text>
</comment>
<feature type="compositionally biased region" description="Acidic residues" evidence="1">
    <location>
        <begin position="967"/>
        <end position="976"/>
    </location>
</feature>
<evidence type="ECO:0000259" key="3">
    <source>
        <dbReference type="Pfam" id="PF24853"/>
    </source>
</evidence>
<feature type="region of interest" description="Disordered" evidence="1">
    <location>
        <begin position="527"/>
        <end position="548"/>
    </location>
</feature>
<organism evidence="4 5">
    <name type="scientific">Wallemia hederae</name>
    <dbReference type="NCBI Taxonomy" id="1540922"/>
    <lineage>
        <taxon>Eukaryota</taxon>
        <taxon>Fungi</taxon>
        <taxon>Dikarya</taxon>
        <taxon>Basidiomycota</taxon>
        <taxon>Wallemiomycotina</taxon>
        <taxon>Wallemiomycetes</taxon>
        <taxon>Wallemiales</taxon>
        <taxon>Wallemiaceae</taxon>
        <taxon>Wallemia</taxon>
    </lineage>
</organism>
<gene>
    <name evidence="4" type="ORF">E3P99_03227</name>
</gene>
<feature type="compositionally biased region" description="Basic and acidic residues" evidence="1">
    <location>
        <begin position="660"/>
        <end position="669"/>
    </location>
</feature>
<feature type="transmembrane region" description="Helical" evidence="2">
    <location>
        <begin position="84"/>
        <end position="103"/>
    </location>
</feature>
<feature type="compositionally biased region" description="Polar residues" evidence="1">
    <location>
        <begin position="1107"/>
        <end position="1117"/>
    </location>
</feature>
<feature type="compositionally biased region" description="Polar residues" evidence="1">
    <location>
        <begin position="949"/>
        <end position="959"/>
    </location>
</feature>
<feature type="compositionally biased region" description="Basic residues" evidence="1">
    <location>
        <begin position="682"/>
        <end position="694"/>
    </location>
</feature>
<evidence type="ECO:0000313" key="4">
    <source>
        <dbReference type="EMBL" id="TIA87343.1"/>
    </source>
</evidence>
<feature type="region of interest" description="Disordered" evidence="1">
    <location>
        <begin position="588"/>
        <end position="704"/>
    </location>
</feature>
<accession>A0A4V4LSX9</accession>
<feature type="transmembrane region" description="Helical" evidence="2">
    <location>
        <begin position="313"/>
        <end position="336"/>
    </location>
</feature>
<dbReference type="Pfam" id="PF24853">
    <property type="entry name" value="DUF7727"/>
    <property type="match status" value="1"/>
</dbReference>
<dbReference type="OrthoDB" id="3359717at2759"/>
<evidence type="ECO:0000256" key="1">
    <source>
        <dbReference type="SAM" id="MobiDB-lite"/>
    </source>
</evidence>
<dbReference type="Proteomes" id="UP000310189">
    <property type="component" value="Unassembled WGS sequence"/>
</dbReference>
<feature type="region of interest" description="Disordered" evidence="1">
    <location>
        <begin position="1083"/>
        <end position="1154"/>
    </location>
</feature>
<reference evidence="4 5" key="1">
    <citation type="submission" date="2019-03" db="EMBL/GenBank/DDBJ databases">
        <title>Sequencing 23 genomes of Wallemia ichthyophaga.</title>
        <authorList>
            <person name="Gostincar C."/>
        </authorList>
    </citation>
    <scope>NUCLEOTIDE SEQUENCE [LARGE SCALE GENOMIC DNA]</scope>
    <source>
        <strain evidence="4 5">EXF-5753</strain>
    </source>
</reference>
<feature type="transmembrane region" description="Helical" evidence="2">
    <location>
        <begin position="54"/>
        <end position="72"/>
    </location>
</feature>
<feature type="compositionally biased region" description="Polar residues" evidence="1">
    <location>
        <begin position="197"/>
        <end position="222"/>
    </location>
</feature>
<keyword evidence="5" id="KW-1185">Reference proteome</keyword>
<feature type="compositionally biased region" description="Basic residues" evidence="1">
    <location>
        <begin position="1023"/>
        <end position="1032"/>
    </location>
</feature>
<sequence length="1301" mass="144032">MFLIRGPDVSYACLWGLIYRKFFFDMVGGTLGPTGIEPSDKIDGIITITVKVPLIQILVLLHSLFNLSLLYPVKLLANAESFKLKMYSLLLNGSFALLVYQVIRTLLHPHYTFIVPPFNRQRFARTPEVTDTNLDKEHAHFSTLDNTHSNFSAVNDDVNLVVGCLDNMDSNCHHTLQKRQQFNDGKYHGIGSLADSRASTSPSSQRLPNDMSSLNSPSTKITPNEDDDSKSSDEPDDETNQDSDSNDDVDSEIDSLDDDNEDNAEDDLNIDSQEDNDDESQNKDQPPAIPPSSDSAEDAPQTVSESSTPDFKVAYLSPIFIIGGLVAIFTIIGLVYRRRRRNRLAKERQIAMENGSSEDNISEFEKPAAFVSEGHLDQEPRHSSWQTDDDAQMMSPNSQPFVQSPGDRVERPWVYQPSGLSSQSFRNEPWKWPSNNNTPRETPRPQFQRTNSSFQPPSQITDEILKSPLPEGYQDASPEDVDRRLDEMSDRGKHNSGSMAFYANAMKSALDGERYKSGFIGNKILSRRPTTQMDGGGDAQIRQRKTSDKQAQQIAENDDINYIPSMFSPPLRSSTPWGDFSQAIKTVFNPPKREPTPAAAGFFKRSNTPANVGGRDIELEEAKETKSPVDNVLTPISKDIHSPVPISYDQLKTESSTTNEDAKDTKDADAPPPPLPKSPDRHVKKSKKSKLSKSRSKDIKNTIAMSSPISMNAVVNENVDLSNQHYPNNRSAKGKEKMPHSPLLEQLAKSPVPLSPNFAQLAKSDESDVDDDGPYNTNTVGQSKFYTVKDMKNIRDEFTDEAAKLRDMAITPFVKNQGAKDINYSIHTVMKETESQLTPPGLSPEPQQVLSPVQKDADLAELPFLPSPPLAGKKVHPPSWSLEAQIPKVVSPPPKVVSPPPNIVSPPPVQDWQNLPETLRSPPPQAVRSEMIFQANANQAPPQSFGAALSTQQPQVQSRESAKEIEENIEDPEIETWSEGSGSTVFYEDETYQDDGIINIGRNNDGSNEGSRADSIGGGSTRSKIRRYKTRRSAMSTSTRYKRASQMTAPALMEENVQQVNNNAEQQQMVVNDWRNVEINRSHVSAPPAVNKPEDVSSPQSDDHFTSPLSGGNTSPSKHTDGDFKSPMSDAFKSSESTSPKFKSPASSDFLPTIEATPELARSSTMKNYLMRLPSIRQSTGMGSIGMNSLNSETLPSPMYDSYNSGNSKYNYIGKGQDHSKHDSRSPSNGQEDSHKALAKVDEILTTSWSSRISSDDFEEGPPRKRGAAVAPRTRKLLEARMRRERSGSPTSSLAESDYQA</sequence>
<protein>
    <recommendedName>
        <fullName evidence="3">DUF7727 domain-containing protein</fullName>
    </recommendedName>
</protein>
<evidence type="ECO:0000313" key="5">
    <source>
        <dbReference type="Proteomes" id="UP000310189"/>
    </source>
</evidence>
<feature type="compositionally biased region" description="Basic and acidic residues" evidence="1">
    <location>
        <begin position="615"/>
        <end position="627"/>
    </location>
</feature>
<feature type="compositionally biased region" description="Basic and acidic residues" evidence="1">
    <location>
        <begin position="480"/>
        <end position="492"/>
    </location>
</feature>
<feature type="region of interest" description="Disordered" evidence="1">
    <location>
        <begin position="939"/>
        <end position="980"/>
    </location>
</feature>
<feature type="region of interest" description="Disordered" evidence="1">
    <location>
        <begin position="1196"/>
        <end position="1301"/>
    </location>
</feature>
<dbReference type="InterPro" id="IPR056144">
    <property type="entry name" value="DUF7727"/>
</dbReference>
<feature type="compositionally biased region" description="Polar residues" evidence="1">
    <location>
        <begin position="1001"/>
        <end position="1010"/>
    </location>
</feature>
<feature type="region of interest" description="Disordered" evidence="1">
    <location>
        <begin position="892"/>
        <end position="923"/>
    </location>
</feature>
<feature type="compositionally biased region" description="Basic and acidic residues" evidence="1">
    <location>
        <begin position="1216"/>
        <end position="1225"/>
    </location>
</feature>
<feature type="region of interest" description="Disordered" evidence="1">
    <location>
        <begin position="375"/>
        <end position="492"/>
    </location>
</feature>
<proteinExistence type="predicted"/>
<feature type="compositionally biased region" description="Polar residues" evidence="1">
    <location>
        <begin position="433"/>
        <end position="461"/>
    </location>
</feature>
<feature type="region of interest" description="Disordered" evidence="1">
    <location>
        <begin position="1000"/>
        <end position="1046"/>
    </location>
</feature>
<feature type="compositionally biased region" description="Polar residues" evidence="1">
    <location>
        <begin position="1132"/>
        <end position="1147"/>
    </location>
</feature>
<feature type="domain" description="DUF7727" evidence="3">
    <location>
        <begin position="11"/>
        <end position="107"/>
    </location>
</feature>
<feature type="compositionally biased region" description="Polar residues" evidence="1">
    <location>
        <begin position="1288"/>
        <end position="1301"/>
    </location>
</feature>
<feature type="compositionally biased region" description="Basic and acidic residues" evidence="1">
    <location>
        <begin position="1276"/>
        <end position="1287"/>
    </location>
</feature>
<keyword evidence="2" id="KW-0472">Membrane</keyword>
<feature type="compositionally biased region" description="Basic and acidic residues" evidence="1">
    <location>
        <begin position="1232"/>
        <end position="1243"/>
    </location>
</feature>
<keyword evidence="2" id="KW-0812">Transmembrane</keyword>
<feature type="compositionally biased region" description="Acidic residues" evidence="1">
    <location>
        <begin position="224"/>
        <end position="279"/>
    </location>
</feature>